<dbReference type="Pfam" id="PF11807">
    <property type="entry name" value="UstYa"/>
    <property type="match status" value="1"/>
</dbReference>
<organism evidence="5 6">
    <name type="scientific">Zasmidium cellare ATCC 36951</name>
    <dbReference type="NCBI Taxonomy" id="1080233"/>
    <lineage>
        <taxon>Eukaryota</taxon>
        <taxon>Fungi</taxon>
        <taxon>Dikarya</taxon>
        <taxon>Ascomycota</taxon>
        <taxon>Pezizomycotina</taxon>
        <taxon>Dothideomycetes</taxon>
        <taxon>Dothideomycetidae</taxon>
        <taxon>Mycosphaerellales</taxon>
        <taxon>Mycosphaerellaceae</taxon>
        <taxon>Zasmidium</taxon>
    </lineage>
</organism>
<dbReference type="PANTHER" id="PTHR33365:SF11">
    <property type="entry name" value="TAT PATHWAY SIGNAL SEQUENCE"/>
    <property type="match status" value="1"/>
</dbReference>
<evidence type="ECO:0000313" key="5">
    <source>
        <dbReference type="EMBL" id="KAF2167577.1"/>
    </source>
</evidence>
<dbReference type="Proteomes" id="UP000799537">
    <property type="component" value="Unassembled WGS sequence"/>
</dbReference>
<comment type="similarity">
    <text evidence="3">Belongs to the ustYa family.</text>
</comment>
<keyword evidence="4" id="KW-1133">Transmembrane helix</keyword>
<sequence>MAVREVSNSGLIWTLVAVVALVLNAELLVLTFPWTTSDRTGEPHTFPPTYSAAHGMGSGTDATPERNGNVTYSISMYHALNCLATIRDEMYHGNVAQVDGSDDSTSNCFEYIRQSIMCAADLTLEEGDGWGQMHMCKDQNEVMSFVGEWNPYLREQHR</sequence>
<proteinExistence type="inferred from homology"/>
<evidence type="ECO:0000256" key="3">
    <source>
        <dbReference type="ARBA" id="ARBA00035112"/>
    </source>
</evidence>
<dbReference type="InterPro" id="IPR021765">
    <property type="entry name" value="UstYa-like"/>
</dbReference>
<comment type="pathway">
    <text evidence="1">Mycotoxin biosynthesis.</text>
</comment>
<dbReference type="GO" id="GO:0016491">
    <property type="term" value="F:oxidoreductase activity"/>
    <property type="evidence" value="ECO:0007669"/>
    <property type="project" value="UniProtKB-KW"/>
</dbReference>
<feature type="transmembrane region" description="Helical" evidence="4">
    <location>
        <begin position="12"/>
        <end position="34"/>
    </location>
</feature>
<keyword evidence="6" id="KW-1185">Reference proteome</keyword>
<evidence type="ECO:0000256" key="2">
    <source>
        <dbReference type="ARBA" id="ARBA00023002"/>
    </source>
</evidence>
<reference evidence="5" key="1">
    <citation type="journal article" date="2020" name="Stud. Mycol.">
        <title>101 Dothideomycetes genomes: a test case for predicting lifestyles and emergence of pathogens.</title>
        <authorList>
            <person name="Haridas S."/>
            <person name="Albert R."/>
            <person name="Binder M."/>
            <person name="Bloem J."/>
            <person name="Labutti K."/>
            <person name="Salamov A."/>
            <person name="Andreopoulos B."/>
            <person name="Baker S."/>
            <person name="Barry K."/>
            <person name="Bills G."/>
            <person name="Bluhm B."/>
            <person name="Cannon C."/>
            <person name="Castanera R."/>
            <person name="Culley D."/>
            <person name="Daum C."/>
            <person name="Ezra D."/>
            <person name="Gonzalez J."/>
            <person name="Henrissat B."/>
            <person name="Kuo A."/>
            <person name="Liang C."/>
            <person name="Lipzen A."/>
            <person name="Lutzoni F."/>
            <person name="Magnuson J."/>
            <person name="Mondo S."/>
            <person name="Nolan M."/>
            <person name="Ohm R."/>
            <person name="Pangilinan J."/>
            <person name="Park H.-J."/>
            <person name="Ramirez L."/>
            <person name="Alfaro M."/>
            <person name="Sun H."/>
            <person name="Tritt A."/>
            <person name="Yoshinaga Y."/>
            <person name="Zwiers L.-H."/>
            <person name="Turgeon B."/>
            <person name="Goodwin S."/>
            <person name="Spatafora J."/>
            <person name="Crous P."/>
            <person name="Grigoriev I."/>
        </authorList>
    </citation>
    <scope>NUCLEOTIDE SEQUENCE</scope>
    <source>
        <strain evidence="5">ATCC 36951</strain>
    </source>
</reference>
<dbReference type="OrthoDB" id="3687641at2759"/>
<dbReference type="RefSeq" id="XP_033668466.1">
    <property type="nucleotide sequence ID" value="XM_033812619.1"/>
</dbReference>
<dbReference type="AlphaFoldDB" id="A0A6A6CK15"/>
<evidence type="ECO:0000313" key="6">
    <source>
        <dbReference type="Proteomes" id="UP000799537"/>
    </source>
</evidence>
<dbReference type="PANTHER" id="PTHR33365">
    <property type="entry name" value="YALI0B05434P"/>
    <property type="match status" value="1"/>
</dbReference>
<evidence type="ECO:0000256" key="1">
    <source>
        <dbReference type="ARBA" id="ARBA00004685"/>
    </source>
</evidence>
<dbReference type="GeneID" id="54565891"/>
<name>A0A6A6CK15_ZASCE</name>
<dbReference type="EMBL" id="ML993593">
    <property type="protein sequence ID" value="KAF2167577.1"/>
    <property type="molecule type" value="Genomic_DNA"/>
</dbReference>
<evidence type="ECO:0000256" key="4">
    <source>
        <dbReference type="SAM" id="Phobius"/>
    </source>
</evidence>
<keyword evidence="2" id="KW-0560">Oxidoreductase</keyword>
<keyword evidence="4" id="KW-0812">Transmembrane</keyword>
<dbReference type="GO" id="GO:0043386">
    <property type="term" value="P:mycotoxin biosynthetic process"/>
    <property type="evidence" value="ECO:0007669"/>
    <property type="project" value="InterPro"/>
</dbReference>
<keyword evidence="4" id="KW-0472">Membrane</keyword>
<gene>
    <name evidence="5" type="ORF">M409DRAFT_54169</name>
</gene>
<accession>A0A6A6CK15</accession>
<protein>
    <submittedName>
        <fullName evidence="5">Uncharacterized protein</fullName>
    </submittedName>
</protein>